<reference evidence="1 2" key="1">
    <citation type="journal article" date="2019" name="Int. J. Syst. Evol. Microbiol.">
        <title>The Global Catalogue of Microorganisms (GCM) 10K type strain sequencing project: providing services to taxonomists for standard genome sequencing and annotation.</title>
        <authorList>
            <consortium name="The Broad Institute Genomics Platform"/>
            <consortium name="The Broad Institute Genome Sequencing Center for Infectious Disease"/>
            <person name="Wu L."/>
            <person name="Ma J."/>
        </authorList>
    </citation>
    <scope>NUCLEOTIDE SEQUENCE [LARGE SCALE GENOMIC DNA]</scope>
    <source>
        <strain evidence="1 2">JCM 8542</strain>
    </source>
</reference>
<evidence type="ECO:0000313" key="1">
    <source>
        <dbReference type="EMBL" id="GAA0202555.1"/>
    </source>
</evidence>
<name>A0ABN0SVS3_9FIRM</name>
<keyword evidence="2" id="KW-1185">Reference proteome</keyword>
<protein>
    <submittedName>
        <fullName evidence="1">Rpn family recombination-promoting nuclease/putative transposase</fullName>
    </submittedName>
</protein>
<organism evidence="1 2">
    <name type="scientific">Selenomonas dianae</name>
    <dbReference type="NCBI Taxonomy" id="135079"/>
    <lineage>
        <taxon>Bacteria</taxon>
        <taxon>Bacillati</taxon>
        <taxon>Bacillota</taxon>
        <taxon>Negativicutes</taxon>
        <taxon>Selenomonadales</taxon>
        <taxon>Selenomonadaceae</taxon>
        <taxon>Selenomonas</taxon>
    </lineage>
</organism>
<proteinExistence type="predicted"/>
<sequence length="306" mass="36046">MKRCECNPLNDYLFKFIFGREERKRITISFLNAVLGLEGASELRDITFVDRDLDPQFDEDKLSRLDLLCVADDGTRINVEVQLVNLRNMEKRTLYYWAKMYQSLHRGEEYEELNRAITINLLNFSLLPQKQAHTMYGLYDLPSGHRLTDDIEIHFLEIPNFEVKSVREMKRLERWLAYFSNKLNETETEELAMSEAAIQEAMKAEHVFMQDEIERWQYEQREKAMRDYISGMRAWRREGLKQGIEQGLKQGIEQGLKQGIQQGVMQASLQNIKNLMENMNLSASQAMDALQIPAMEREKYMNLLHS</sequence>
<accession>A0ABN0SVS3</accession>
<dbReference type="NCBIfam" id="TIGR01784">
    <property type="entry name" value="T_den_put_tspse"/>
    <property type="match status" value="1"/>
</dbReference>
<dbReference type="PANTHER" id="PTHR41317:SF1">
    <property type="entry name" value="PD-(D_E)XK NUCLEASE FAMILY TRANSPOSASE"/>
    <property type="match status" value="1"/>
</dbReference>
<dbReference type="RefSeq" id="WP_304987646.1">
    <property type="nucleotide sequence ID" value="NZ_BAAACR010000002.1"/>
</dbReference>
<gene>
    <name evidence="1" type="ORF">GCM10008919_02340</name>
</gene>
<evidence type="ECO:0000313" key="2">
    <source>
        <dbReference type="Proteomes" id="UP001500399"/>
    </source>
</evidence>
<dbReference type="EMBL" id="BAAACR010000002">
    <property type="protein sequence ID" value="GAA0202555.1"/>
    <property type="molecule type" value="Genomic_DNA"/>
</dbReference>
<comment type="caution">
    <text evidence="1">The sequence shown here is derived from an EMBL/GenBank/DDBJ whole genome shotgun (WGS) entry which is preliminary data.</text>
</comment>
<dbReference type="Pfam" id="PF12784">
    <property type="entry name" value="PDDEXK_2"/>
    <property type="match status" value="1"/>
</dbReference>
<dbReference type="PANTHER" id="PTHR41317">
    <property type="entry name" value="PD-(D_E)XK NUCLEASE FAMILY TRANSPOSASE"/>
    <property type="match status" value="1"/>
</dbReference>
<dbReference type="Proteomes" id="UP001500399">
    <property type="component" value="Unassembled WGS sequence"/>
</dbReference>
<dbReference type="InterPro" id="IPR010106">
    <property type="entry name" value="RpnA"/>
</dbReference>